<feature type="binding site" evidence="10">
    <location>
        <position position="201"/>
    </location>
    <ligand>
        <name>Mn(2+)</name>
        <dbReference type="ChEBI" id="CHEBI:29035"/>
        <label>1</label>
    </ligand>
</feature>
<name>A0A4R3LJK5_9GAMM</name>
<dbReference type="AlphaFoldDB" id="A0A4R3LJK5"/>
<feature type="binding site" evidence="10">
    <location>
        <position position="164"/>
    </location>
    <ligand>
        <name>substrate</name>
    </ligand>
</feature>
<proteinExistence type="inferred from homology"/>
<dbReference type="NCBIfam" id="TIGR01854">
    <property type="entry name" value="lipid_A_lpxH"/>
    <property type="match status" value="1"/>
</dbReference>
<dbReference type="NCBIfam" id="NF003743">
    <property type="entry name" value="PRK05340.1"/>
    <property type="match status" value="1"/>
</dbReference>
<evidence type="ECO:0000313" key="12">
    <source>
        <dbReference type="EMBL" id="TCS99725.1"/>
    </source>
</evidence>
<keyword evidence="6 10" id="KW-0378">Hydrolase</keyword>
<feature type="binding site" evidence="10">
    <location>
        <position position="118"/>
    </location>
    <ligand>
        <name>Mn(2+)</name>
        <dbReference type="ChEBI" id="CHEBI:29035"/>
        <label>2</label>
    </ligand>
</feature>
<dbReference type="Gene3D" id="3.60.21.10">
    <property type="match status" value="1"/>
</dbReference>
<keyword evidence="3 10" id="KW-0997">Cell inner membrane</keyword>
<comment type="subcellular location">
    <subcellularLocation>
        <location evidence="10">Cell inner membrane</location>
        <topology evidence="10">Peripheral membrane protein</topology>
        <orientation evidence="10">Cytoplasmic side</orientation>
    </subcellularLocation>
</comment>
<feature type="binding site" evidence="10">
    <location>
        <position position="168"/>
    </location>
    <ligand>
        <name>substrate</name>
    </ligand>
</feature>
<comment type="caution">
    <text evidence="10">Lacks conserved residue(s) required for the propagation of feature annotation.</text>
</comment>
<dbReference type="GO" id="GO:0005737">
    <property type="term" value="C:cytoplasm"/>
    <property type="evidence" value="ECO:0007669"/>
    <property type="project" value="InterPro"/>
</dbReference>
<feature type="binding site" evidence="10">
    <location>
        <position position="45"/>
    </location>
    <ligand>
        <name>Mn(2+)</name>
        <dbReference type="ChEBI" id="CHEBI:29035"/>
        <label>1</label>
    </ligand>
</feature>
<comment type="catalytic activity">
    <reaction evidence="10">
        <text>UDP-2-N,3-O-bis[(3R)-3-hydroxytetradecanoyl]-alpha-D-glucosamine + H2O = 2-N,3-O-bis[(3R)-3-hydroxytetradecanoyl]-alpha-D-glucosaminyl 1-phosphate + UMP + 2 H(+)</text>
        <dbReference type="Rhea" id="RHEA:25213"/>
        <dbReference type="ChEBI" id="CHEBI:15377"/>
        <dbReference type="ChEBI" id="CHEBI:15378"/>
        <dbReference type="ChEBI" id="CHEBI:57865"/>
        <dbReference type="ChEBI" id="CHEBI:57957"/>
        <dbReference type="ChEBI" id="CHEBI:78847"/>
        <dbReference type="EC" id="3.6.1.54"/>
    </reaction>
</comment>
<feature type="binding site" evidence="10">
    <location>
        <position position="199"/>
    </location>
    <ligand>
        <name>Mn(2+)</name>
        <dbReference type="ChEBI" id="CHEBI:29035"/>
        <label>2</label>
    </ligand>
</feature>
<dbReference type="PANTHER" id="PTHR34990:SF1">
    <property type="entry name" value="UDP-2,3-DIACYLGLUCOSAMINE HYDROLASE"/>
    <property type="match status" value="1"/>
</dbReference>
<dbReference type="Pfam" id="PF00149">
    <property type="entry name" value="Metallophos"/>
    <property type="match status" value="1"/>
</dbReference>
<accession>A0A4R3LJK5</accession>
<evidence type="ECO:0000256" key="10">
    <source>
        <dbReference type="HAMAP-Rule" id="MF_00575"/>
    </source>
</evidence>
<feature type="domain" description="Calcineurin-like phosphoesterase" evidence="11">
    <location>
        <begin position="5"/>
        <end position="203"/>
    </location>
</feature>
<evidence type="ECO:0000256" key="9">
    <source>
        <dbReference type="ARBA" id="ARBA00023211"/>
    </source>
</evidence>
<keyword evidence="4 10" id="KW-0441">Lipid A biosynthesis</keyword>
<reference evidence="12 13" key="1">
    <citation type="submission" date="2019-03" db="EMBL/GenBank/DDBJ databases">
        <title>Genomic Encyclopedia of Type Strains, Phase IV (KMG-IV): sequencing the most valuable type-strain genomes for metagenomic binning, comparative biology and taxonomic classification.</title>
        <authorList>
            <person name="Goeker M."/>
        </authorList>
    </citation>
    <scope>NUCLEOTIDE SEQUENCE [LARGE SCALE GENOMIC DNA]</scope>
    <source>
        <strain evidence="12 13">DSM 21944</strain>
    </source>
</reference>
<feature type="binding site" evidence="10">
    <location>
        <begin position="83"/>
        <end position="84"/>
    </location>
    <ligand>
        <name>substrate</name>
    </ligand>
</feature>
<dbReference type="PANTHER" id="PTHR34990">
    <property type="entry name" value="UDP-2,3-DIACYLGLUCOSAMINE HYDROLASE-RELATED"/>
    <property type="match status" value="1"/>
</dbReference>
<evidence type="ECO:0000256" key="5">
    <source>
        <dbReference type="ARBA" id="ARBA00022723"/>
    </source>
</evidence>
<feature type="binding site" evidence="10">
    <location>
        <position position="83"/>
    </location>
    <ligand>
        <name>Mn(2+)</name>
        <dbReference type="ChEBI" id="CHEBI:29035"/>
        <label>2</label>
    </ligand>
</feature>
<evidence type="ECO:0000256" key="1">
    <source>
        <dbReference type="ARBA" id="ARBA00022475"/>
    </source>
</evidence>
<keyword evidence="9 10" id="KW-0464">Manganese</keyword>
<keyword evidence="2 10" id="KW-0444">Lipid biosynthesis</keyword>
<dbReference type="HAMAP" id="MF_00575">
    <property type="entry name" value="LpxH"/>
    <property type="match status" value="1"/>
</dbReference>
<evidence type="ECO:0000256" key="2">
    <source>
        <dbReference type="ARBA" id="ARBA00022516"/>
    </source>
</evidence>
<evidence type="ECO:0000256" key="4">
    <source>
        <dbReference type="ARBA" id="ARBA00022556"/>
    </source>
</evidence>
<dbReference type="CDD" id="cd07398">
    <property type="entry name" value="MPP_YbbF-LpxH"/>
    <property type="match status" value="1"/>
</dbReference>
<feature type="binding site" evidence="10">
    <location>
        <position position="14"/>
    </location>
    <ligand>
        <name>Mn(2+)</name>
        <dbReference type="ChEBI" id="CHEBI:29035"/>
        <label>1</label>
    </ligand>
</feature>
<evidence type="ECO:0000256" key="6">
    <source>
        <dbReference type="ARBA" id="ARBA00022801"/>
    </source>
</evidence>
<feature type="binding site" evidence="10">
    <location>
        <position position="12"/>
    </location>
    <ligand>
        <name>Mn(2+)</name>
        <dbReference type="ChEBI" id="CHEBI:29035"/>
        <label>1</label>
    </ligand>
</feature>
<gene>
    <name evidence="10" type="primary">lpxH</name>
    <name evidence="12" type="ORF">EDC25_105161</name>
</gene>
<comment type="function">
    <text evidence="10">Hydrolyzes the pyrophosphate bond of UDP-2,3-diacylglucosamine to yield 2,3-diacylglucosamine 1-phosphate (lipid X) and UMP by catalyzing the attack of water at the alpha-P atom. Involved in the biosynthesis of lipid A, a phosphorylated glycolipid that anchors the lipopolysaccharide to the outer membrane of the cell.</text>
</comment>
<dbReference type="InterPro" id="IPR010138">
    <property type="entry name" value="UDP-diacylglucosamine_Hdrlase"/>
</dbReference>
<dbReference type="InterPro" id="IPR029052">
    <property type="entry name" value="Metallo-depent_PP-like"/>
</dbReference>
<evidence type="ECO:0000256" key="3">
    <source>
        <dbReference type="ARBA" id="ARBA00022519"/>
    </source>
</evidence>
<comment type="similarity">
    <text evidence="10">Belongs to the LpxH family.</text>
</comment>
<keyword evidence="5 10" id="KW-0479">Metal-binding</keyword>
<evidence type="ECO:0000256" key="8">
    <source>
        <dbReference type="ARBA" id="ARBA00023136"/>
    </source>
</evidence>
<dbReference type="GO" id="GO:0009245">
    <property type="term" value="P:lipid A biosynthetic process"/>
    <property type="evidence" value="ECO:0007669"/>
    <property type="project" value="UniProtKB-UniRule"/>
</dbReference>
<feature type="binding site" evidence="10">
    <location>
        <position position="199"/>
    </location>
    <ligand>
        <name>substrate</name>
    </ligand>
</feature>
<protein>
    <recommendedName>
        <fullName evidence="10">UDP-2,3-diacylglucosamine hydrolase</fullName>
        <ecNumber evidence="10">3.6.1.54</ecNumber>
    </recommendedName>
    <alternativeName>
        <fullName evidence="10">UDP-2,3-diacylglucosamine diphosphatase</fullName>
    </alternativeName>
</protein>
<sequence length="249" mass="27782">MQPAMNTYFISDLHLDASRPEATRAFLGFLEALPQDTDALYILGDLFESWIGDDDDAELPAQVAQALRATADRGIALHFMHGNRDFALGADYASRCGMAIIEDPGVIDLYGDRTLLMHGDTLCTDDHAYQAFRTQVRDPAWLAHMLAQPLAVRRAFAEQARAGSREHTAISAETIMDVNEAAVAEAFRQHDVDLLVHGHTHRPAVHRDQVDGRDCTRIVLGDWYDQGIVLRADHDGRLRLARLDEIREA</sequence>
<keyword evidence="8 10" id="KW-0472">Membrane</keyword>
<evidence type="ECO:0000313" key="13">
    <source>
        <dbReference type="Proteomes" id="UP000294599"/>
    </source>
</evidence>
<comment type="cofactor">
    <cofactor evidence="10">
        <name>Mn(2+)</name>
        <dbReference type="ChEBI" id="CHEBI:29035"/>
    </cofactor>
    <text evidence="10">Binds 2 Mn(2+) ions per subunit in a binuclear metal center.</text>
</comment>
<keyword evidence="7 10" id="KW-0443">Lipid metabolism</keyword>
<dbReference type="GO" id="GO:0030145">
    <property type="term" value="F:manganese ion binding"/>
    <property type="evidence" value="ECO:0007669"/>
    <property type="project" value="UniProtKB-UniRule"/>
</dbReference>
<evidence type="ECO:0000259" key="11">
    <source>
        <dbReference type="Pfam" id="PF00149"/>
    </source>
</evidence>
<dbReference type="EC" id="3.6.1.54" evidence="10"/>
<keyword evidence="13" id="KW-1185">Reference proteome</keyword>
<dbReference type="SUPFAM" id="SSF56300">
    <property type="entry name" value="Metallo-dependent phosphatases"/>
    <property type="match status" value="1"/>
</dbReference>
<dbReference type="Proteomes" id="UP000294599">
    <property type="component" value="Unassembled WGS sequence"/>
</dbReference>
<dbReference type="GO" id="GO:0008758">
    <property type="term" value="F:UDP-2,3-diacylglucosamine hydrolase activity"/>
    <property type="evidence" value="ECO:0007669"/>
    <property type="project" value="UniProtKB-UniRule"/>
</dbReference>
<dbReference type="UniPathway" id="UPA00359">
    <property type="reaction ID" value="UER00480"/>
</dbReference>
<dbReference type="InterPro" id="IPR004843">
    <property type="entry name" value="Calcineurin-like_PHP"/>
</dbReference>
<comment type="pathway">
    <text evidence="10">Glycolipid biosynthesis; lipid IV(A) biosynthesis; lipid IV(A) from (3R)-3-hydroxytetradecanoyl-[acyl-carrier-protein] and UDP-N-acetyl-alpha-D-glucosamine: step 4/6.</text>
</comment>
<keyword evidence="1 10" id="KW-1003">Cell membrane</keyword>
<dbReference type="InterPro" id="IPR043461">
    <property type="entry name" value="LpxH-like"/>
</dbReference>
<feature type="binding site" evidence="10">
    <location>
        <position position="126"/>
    </location>
    <ligand>
        <name>substrate</name>
    </ligand>
</feature>
<dbReference type="EMBL" id="SMAF01000005">
    <property type="protein sequence ID" value="TCS99725.1"/>
    <property type="molecule type" value="Genomic_DNA"/>
</dbReference>
<comment type="caution">
    <text evidence="12">The sequence shown here is derived from an EMBL/GenBank/DDBJ whole genome shotgun (WGS) entry which is preliminary data.</text>
</comment>
<evidence type="ECO:0000256" key="7">
    <source>
        <dbReference type="ARBA" id="ARBA00023098"/>
    </source>
</evidence>
<dbReference type="GO" id="GO:0019897">
    <property type="term" value="C:extrinsic component of plasma membrane"/>
    <property type="evidence" value="ECO:0007669"/>
    <property type="project" value="UniProtKB-UniRule"/>
</dbReference>
<organism evidence="12 13">
    <name type="scientific">Pseudofulvimonas gallinarii</name>
    <dbReference type="NCBI Taxonomy" id="634155"/>
    <lineage>
        <taxon>Bacteria</taxon>
        <taxon>Pseudomonadati</taxon>
        <taxon>Pseudomonadota</taxon>
        <taxon>Gammaproteobacteria</taxon>
        <taxon>Lysobacterales</taxon>
        <taxon>Rhodanobacteraceae</taxon>
        <taxon>Pseudofulvimonas</taxon>
    </lineage>
</organism>
<feature type="binding site" evidence="10">
    <location>
        <position position="45"/>
    </location>
    <ligand>
        <name>Mn(2+)</name>
        <dbReference type="ChEBI" id="CHEBI:29035"/>
        <label>2</label>
    </ligand>
</feature>